<gene>
    <name evidence="1" type="ORF">rCG_55906</name>
</gene>
<evidence type="ECO:0000313" key="2">
    <source>
        <dbReference type="Proteomes" id="UP000234681"/>
    </source>
</evidence>
<evidence type="ECO:0000313" key="1">
    <source>
        <dbReference type="EMBL" id="EDL78775.1"/>
    </source>
</evidence>
<name>A6JM98_RAT</name>
<accession>A6JM98</accession>
<dbReference type="EMBL" id="CH473990">
    <property type="protein sequence ID" value="EDL78775.1"/>
    <property type="molecule type" value="Genomic_DNA"/>
</dbReference>
<proteinExistence type="predicted"/>
<sequence length="27" mass="3023">MTSHSVLLFRPECQLVKTTTIGKLFDG</sequence>
<protein>
    <submittedName>
        <fullName evidence="1">RCG55906</fullName>
    </submittedName>
</protein>
<reference evidence="2" key="1">
    <citation type="submission" date="2005-09" db="EMBL/GenBank/DDBJ databases">
        <authorList>
            <person name="Mural R.J."/>
            <person name="Li P.W."/>
            <person name="Adams M.D."/>
            <person name="Amanatides P.G."/>
            <person name="Baden-Tillson H."/>
            <person name="Barnstead M."/>
            <person name="Chin S.H."/>
            <person name="Dew I."/>
            <person name="Evans C.A."/>
            <person name="Ferriera S."/>
            <person name="Flanigan M."/>
            <person name="Fosler C."/>
            <person name="Glodek A."/>
            <person name="Gu Z."/>
            <person name="Holt R.A."/>
            <person name="Jennings D."/>
            <person name="Kraft C.L."/>
            <person name="Lu F."/>
            <person name="Nguyen T."/>
            <person name="Nusskern D.R."/>
            <person name="Pfannkoch C.M."/>
            <person name="Sitter C."/>
            <person name="Sutton G.G."/>
            <person name="Venter J.C."/>
            <person name="Wang Z."/>
            <person name="Woodage T."/>
            <person name="Zheng X.H."/>
            <person name="Zhong F."/>
        </authorList>
    </citation>
    <scope>NUCLEOTIDE SEQUENCE [LARGE SCALE GENOMIC DNA]</scope>
    <source>
        <strain>BN</strain>
        <strain evidence="2">Sprague-Dawley</strain>
    </source>
</reference>
<dbReference type="Proteomes" id="UP000234681">
    <property type="component" value="Chromosome 17"/>
</dbReference>
<organism evidence="1 2">
    <name type="scientific">Rattus norvegicus</name>
    <name type="common">Rat</name>
    <dbReference type="NCBI Taxonomy" id="10116"/>
    <lineage>
        <taxon>Eukaryota</taxon>
        <taxon>Metazoa</taxon>
        <taxon>Chordata</taxon>
        <taxon>Craniata</taxon>
        <taxon>Vertebrata</taxon>
        <taxon>Euteleostomi</taxon>
        <taxon>Mammalia</taxon>
        <taxon>Eutheria</taxon>
        <taxon>Euarchontoglires</taxon>
        <taxon>Glires</taxon>
        <taxon>Rodentia</taxon>
        <taxon>Myomorpha</taxon>
        <taxon>Muroidea</taxon>
        <taxon>Muridae</taxon>
        <taxon>Murinae</taxon>
        <taxon>Rattus</taxon>
    </lineage>
</organism>
<dbReference type="AlphaFoldDB" id="A6JM98"/>